<dbReference type="Pfam" id="PF07396">
    <property type="entry name" value="Porin_O_P"/>
    <property type="match status" value="1"/>
</dbReference>
<feature type="signal peptide" evidence="1">
    <location>
        <begin position="1"/>
        <end position="21"/>
    </location>
</feature>
<organism evidence="2 3">
    <name type="scientific">Rubritalea squalenifaciens DSM 18772</name>
    <dbReference type="NCBI Taxonomy" id="1123071"/>
    <lineage>
        <taxon>Bacteria</taxon>
        <taxon>Pseudomonadati</taxon>
        <taxon>Verrucomicrobiota</taxon>
        <taxon>Verrucomicrobiia</taxon>
        <taxon>Verrucomicrobiales</taxon>
        <taxon>Rubritaleaceae</taxon>
        <taxon>Rubritalea</taxon>
    </lineage>
</organism>
<feature type="chain" id="PRO_5013359639" evidence="1">
    <location>
        <begin position="22"/>
        <end position="390"/>
    </location>
</feature>
<evidence type="ECO:0000256" key="1">
    <source>
        <dbReference type="SAM" id="SignalP"/>
    </source>
</evidence>
<dbReference type="OrthoDB" id="194456at2"/>
<name>A0A1M6M8G6_9BACT</name>
<dbReference type="Gene3D" id="2.40.160.10">
    <property type="entry name" value="Porin"/>
    <property type="match status" value="1"/>
</dbReference>
<dbReference type="InParanoid" id="A0A1M6M8G6"/>
<dbReference type="RefSeq" id="WP_143184212.1">
    <property type="nucleotide sequence ID" value="NZ_FQYR01000004.1"/>
</dbReference>
<sequence>MDKKVLTTIVGGIALAGVANAGTVEVPAPAPSSPCGDWCECLKEVGKLYKNKSNPFIQEFKFFGRAQYQWGYTDGEVDGEEFNAQGDELRRLRLGAQVKFLNNFKLKGNINLEQGGFRNHEFGYNNFDELKLTYSLGSVGGFDDLALTYGRQKFTFSQEAHTSSKKIKTVERSNIANFFYNSARPTGLTLSGKSSGFDFGFSVYSSDIDEAIGNWDDGQIYLLNLGFEAAGGEFGVDLAYNDVDADDDDDLNFEWGTSVSYTTDLGNWELMVNGLYGQTQDSDAVYGLVIMPSTYIIEDKLEFVARYQYFGADEQDVKINSRNVRNAASFDDLSVAKGDENHSLYAGLNYYFCGHNSKLMTGVEYETLDGEDAAADVEATTFWLAYRMYF</sequence>
<evidence type="ECO:0000313" key="3">
    <source>
        <dbReference type="Proteomes" id="UP000184510"/>
    </source>
</evidence>
<gene>
    <name evidence="2" type="ORF">SAMN02745181_2646</name>
</gene>
<reference evidence="2 3" key="1">
    <citation type="submission" date="2016-11" db="EMBL/GenBank/DDBJ databases">
        <authorList>
            <person name="Jaros S."/>
            <person name="Januszkiewicz K."/>
            <person name="Wedrychowicz H."/>
        </authorList>
    </citation>
    <scope>NUCLEOTIDE SEQUENCE [LARGE SCALE GENOMIC DNA]</scope>
    <source>
        <strain evidence="2 3">DSM 18772</strain>
    </source>
</reference>
<proteinExistence type="predicted"/>
<evidence type="ECO:0000313" key="2">
    <source>
        <dbReference type="EMBL" id="SHJ79767.1"/>
    </source>
</evidence>
<dbReference type="EMBL" id="FQYR01000004">
    <property type="protein sequence ID" value="SHJ79767.1"/>
    <property type="molecule type" value="Genomic_DNA"/>
</dbReference>
<dbReference type="SUPFAM" id="SSF56935">
    <property type="entry name" value="Porins"/>
    <property type="match status" value="1"/>
</dbReference>
<dbReference type="InterPro" id="IPR010870">
    <property type="entry name" value="Porin_O/P"/>
</dbReference>
<keyword evidence="3" id="KW-1185">Reference proteome</keyword>
<protein>
    <submittedName>
        <fullName evidence="2">Phosphate-selective porin O and P</fullName>
    </submittedName>
</protein>
<dbReference type="Proteomes" id="UP000184510">
    <property type="component" value="Unassembled WGS sequence"/>
</dbReference>
<keyword evidence="1" id="KW-0732">Signal</keyword>
<accession>A0A1M6M8G6</accession>
<dbReference type="AlphaFoldDB" id="A0A1M6M8G6"/>
<dbReference type="InterPro" id="IPR023614">
    <property type="entry name" value="Porin_dom_sf"/>
</dbReference>